<dbReference type="InterPro" id="IPR000246">
    <property type="entry name" value="Peptidase_T2"/>
</dbReference>
<dbReference type="Proteomes" id="UP001157069">
    <property type="component" value="Unassembled WGS sequence"/>
</dbReference>
<dbReference type="PANTHER" id="PTHR10188">
    <property type="entry name" value="L-ASPARAGINASE"/>
    <property type="match status" value="1"/>
</dbReference>
<reference evidence="3" key="1">
    <citation type="journal article" date="2019" name="Int. J. Syst. Evol. Microbiol.">
        <title>The Global Catalogue of Microorganisms (GCM) 10K type strain sequencing project: providing services to taxonomists for standard genome sequencing and annotation.</title>
        <authorList>
            <consortium name="The Broad Institute Genomics Platform"/>
            <consortium name="The Broad Institute Genome Sequencing Center for Infectious Disease"/>
            <person name="Wu L."/>
            <person name="Ma J."/>
        </authorList>
    </citation>
    <scope>NUCLEOTIDE SEQUENCE [LARGE SCALE GENOMIC DNA]</scope>
    <source>
        <strain evidence="3">NBRC 108755</strain>
    </source>
</reference>
<organism evidence="2 3">
    <name type="scientific">Homoserinibacter gongjuensis</name>
    <dbReference type="NCBI Taxonomy" id="1162968"/>
    <lineage>
        <taxon>Bacteria</taxon>
        <taxon>Bacillati</taxon>
        <taxon>Actinomycetota</taxon>
        <taxon>Actinomycetes</taxon>
        <taxon>Micrococcales</taxon>
        <taxon>Microbacteriaceae</taxon>
        <taxon>Homoserinibacter</taxon>
    </lineage>
</organism>
<dbReference type="SUPFAM" id="SSF56235">
    <property type="entry name" value="N-terminal nucleophile aminohydrolases (Ntn hydrolases)"/>
    <property type="match status" value="1"/>
</dbReference>
<evidence type="ECO:0000313" key="3">
    <source>
        <dbReference type="Proteomes" id="UP001157069"/>
    </source>
</evidence>
<evidence type="ECO:0000313" key="2">
    <source>
        <dbReference type="EMBL" id="GMA90182.1"/>
    </source>
</evidence>
<dbReference type="InterPro" id="IPR029055">
    <property type="entry name" value="Ntn_hydrolases_N"/>
</dbReference>
<comment type="caution">
    <text evidence="2">The sequence shown here is derived from an EMBL/GenBank/DDBJ whole genome shotgun (WGS) entry which is preliminary data.</text>
</comment>
<evidence type="ECO:0000256" key="1">
    <source>
        <dbReference type="SAM" id="MobiDB-lite"/>
    </source>
</evidence>
<protein>
    <recommendedName>
        <fullName evidence="4">Asparaginase</fullName>
    </recommendedName>
</protein>
<evidence type="ECO:0008006" key="4">
    <source>
        <dbReference type="Google" id="ProtNLM"/>
    </source>
</evidence>
<dbReference type="EMBL" id="BSVA01000001">
    <property type="protein sequence ID" value="GMA90182.1"/>
    <property type="molecule type" value="Genomic_DNA"/>
</dbReference>
<dbReference type="Pfam" id="PF01112">
    <property type="entry name" value="Asparaginase_2"/>
    <property type="match status" value="1"/>
</dbReference>
<name>A0ABQ6JTN0_9MICO</name>
<feature type="compositionally biased region" description="Low complexity" evidence="1">
    <location>
        <begin position="117"/>
        <end position="132"/>
    </location>
</feature>
<feature type="compositionally biased region" description="Low complexity" evidence="1">
    <location>
        <begin position="168"/>
        <end position="180"/>
    </location>
</feature>
<feature type="compositionally biased region" description="Polar residues" evidence="1">
    <location>
        <begin position="189"/>
        <end position="199"/>
    </location>
</feature>
<feature type="region of interest" description="Disordered" evidence="1">
    <location>
        <begin position="114"/>
        <end position="199"/>
    </location>
</feature>
<gene>
    <name evidence="2" type="ORF">GCM10025869_07110</name>
</gene>
<keyword evidence="3" id="KW-1185">Reference proteome</keyword>
<dbReference type="PANTHER" id="PTHR10188:SF6">
    <property type="entry name" value="N(4)-(BETA-N-ACETYLGLUCOSAMINYL)-L-ASPARAGINASE"/>
    <property type="match status" value="1"/>
</dbReference>
<accession>A0ABQ6JTN0</accession>
<proteinExistence type="predicted"/>
<sequence>MADAGWALIVHGGAREIPDTDRDDFRHGCAAAAARGRAVLEAGGSAVDAAIAAVRALEDDPTFNAGIGAAERADGRVQRDAAVMDGSTLDVGAAAAVEGFPIRSNSPPRCCARRRCSSSARARNTSRPAAASPRPPPRTVAERKPRHSTPSDASRATARGTSLPPSPRVASRAPASAVSATVRCPAAASSPTTRSVPWC</sequence>